<name>A0ABW0RQ31_9BURK</name>
<comment type="caution">
    <text evidence="1">The sequence shown here is derived from an EMBL/GenBank/DDBJ whole genome shotgun (WGS) entry which is preliminary data.</text>
</comment>
<evidence type="ECO:0000313" key="1">
    <source>
        <dbReference type="EMBL" id="MFC5546919.1"/>
    </source>
</evidence>
<protein>
    <submittedName>
        <fullName evidence="1">Uncharacterized protein</fullName>
    </submittedName>
</protein>
<dbReference type="Proteomes" id="UP001596086">
    <property type="component" value="Unassembled WGS sequence"/>
</dbReference>
<evidence type="ECO:0000313" key="2">
    <source>
        <dbReference type="Proteomes" id="UP001596086"/>
    </source>
</evidence>
<reference evidence="2" key="1">
    <citation type="journal article" date="2019" name="Int. J. Syst. Evol. Microbiol.">
        <title>The Global Catalogue of Microorganisms (GCM) 10K type strain sequencing project: providing services to taxonomists for standard genome sequencing and annotation.</title>
        <authorList>
            <consortium name="The Broad Institute Genomics Platform"/>
            <consortium name="The Broad Institute Genome Sequencing Center for Infectious Disease"/>
            <person name="Wu L."/>
            <person name="Ma J."/>
        </authorList>
    </citation>
    <scope>NUCLEOTIDE SEQUENCE [LARGE SCALE GENOMIC DNA]</scope>
    <source>
        <strain evidence="2">CGMCC 4.5798</strain>
    </source>
</reference>
<organism evidence="1 2">
    <name type="scientific">Massilia aerilata</name>
    <dbReference type="NCBI Taxonomy" id="453817"/>
    <lineage>
        <taxon>Bacteria</taxon>
        <taxon>Pseudomonadati</taxon>
        <taxon>Pseudomonadota</taxon>
        <taxon>Betaproteobacteria</taxon>
        <taxon>Burkholderiales</taxon>
        <taxon>Oxalobacteraceae</taxon>
        <taxon>Telluria group</taxon>
        <taxon>Massilia</taxon>
    </lineage>
</organism>
<keyword evidence="2" id="KW-1185">Reference proteome</keyword>
<dbReference type="RefSeq" id="WP_379765227.1">
    <property type="nucleotide sequence ID" value="NZ_JBHSMZ010000001.1"/>
</dbReference>
<proteinExistence type="predicted"/>
<sequence>MHVSLLLLALLPIQISSLLTIAKIGLSALGITLGWSTARLAGLDRLLLGIHSSLSVPKTSW</sequence>
<dbReference type="EMBL" id="JBHSMZ010000001">
    <property type="protein sequence ID" value="MFC5546919.1"/>
    <property type="molecule type" value="Genomic_DNA"/>
</dbReference>
<gene>
    <name evidence="1" type="ORF">ACFPO9_00140</name>
</gene>
<accession>A0ABW0RQ31</accession>